<reference evidence="2" key="2">
    <citation type="journal article" date="2015" name="Data Brief">
        <title>Shoot transcriptome of the giant reed, Arundo donax.</title>
        <authorList>
            <person name="Barrero R.A."/>
            <person name="Guerrero F.D."/>
            <person name="Moolhuijzen P."/>
            <person name="Goolsby J.A."/>
            <person name="Tidwell J."/>
            <person name="Bellgard S.E."/>
            <person name="Bellgard M.I."/>
        </authorList>
    </citation>
    <scope>NUCLEOTIDE SEQUENCE</scope>
    <source>
        <tissue evidence="2">Shoot tissue taken approximately 20 cm above the soil surface</tissue>
    </source>
</reference>
<reference evidence="2" key="1">
    <citation type="submission" date="2014-09" db="EMBL/GenBank/DDBJ databases">
        <authorList>
            <person name="Magalhaes I.L.F."/>
            <person name="Oliveira U."/>
            <person name="Santos F.R."/>
            <person name="Vidigal T.H.D.A."/>
            <person name="Brescovit A.D."/>
            <person name="Santos A.J."/>
        </authorList>
    </citation>
    <scope>NUCLEOTIDE SEQUENCE</scope>
    <source>
        <tissue evidence="2">Shoot tissue taken approximately 20 cm above the soil surface</tissue>
    </source>
</reference>
<proteinExistence type="predicted"/>
<dbReference type="EMBL" id="GBRH01231383">
    <property type="protein sequence ID" value="JAD66512.1"/>
    <property type="molecule type" value="Transcribed_RNA"/>
</dbReference>
<feature type="signal peptide" evidence="1">
    <location>
        <begin position="1"/>
        <end position="21"/>
    </location>
</feature>
<keyword evidence="1" id="KW-0732">Signal</keyword>
<accession>A0A0A9C4S0</accession>
<name>A0A0A9C4S0_ARUDO</name>
<dbReference type="AlphaFoldDB" id="A0A0A9C4S0"/>
<sequence>MWRPSWSATCPLAQVFRLVGCATFGGPHEPPRGDPCEPPRAH</sequence>
<evidence type="ECO:0008006" key="3">
    <source>
        <dbReference type="Google" id="ProtNLM"/>
    </source>
</evidence>
<evidence type="ECO:0000313" key="2">
    <source>
        <dbReference type="EMBL" id="JAD66512.1"/>
    </source>
</evidence>
<organism evidence="2">
    <name type="scientific">Arundo donax</name>
    <name type="common">Giant reed</name>
    <name type="synonym">Donax arundinaceus</name>
    <dbReference type="NCBI Taxonomy" id="35708"/>
    <lineage>
        <taxon>Eukaryota</taxon>
        <taxon>Viridiplantae</taxon>
        <taxon>Streptophyta</taxon>
        <taxon>Embryophyta</taxon>
        <taxon>Tracheophyta</taxon>
        <taxon>Spermatophyta</taxon>
        <taxon>Magnoliopsida</taxon>
        <taxon>Liliopsida</taxon>
        <taxon>Poales</taxon>
        <taxon>Poaceae</taxon>
        <taxon>PACMAD clade</taxon>
        <taxon>Arundinoideae</taxon>
        <taxon>Arundineae</taxon>
        <taxon>Arundo</taxon>
    </lineage>
</organism>
<protein>
    <recommendedName>
        <fullName evidence="3">Lipoprotein</fullName>
    </recommendedName>
</protein>
<feature type="chain" id="PRO_5002060697" description="Lipoprotein" evidence="1">
    <location>
        <begin position="22"/>
        <end position="42"/>
    </location>
</feature>
<evidence type="ECO:0000256" key="1">
    <source>
        <dbReference type="SAM" id="SignalP"/>
    </source>
</evidence>